<dbReference type="Gene3D" id="1.20.1250.20">
    <property type="entry name" value="MFS general substrate transporter like domains"/>
    <property type="match status" value="1"/>
</dbReference>
<dbReference type="PANTHER" id="PTHR43266:SF2">
    <property type="entry name" value="MAJOR FACILITATOR SUPERFAMILY (MFS) PROFILE DOMAIN-CONTAINING PROTEIN"/>
    <property type="match status" value="1"/>
</dbReference>
<comment type="caution">
    <text evidence="9">The sequence shown here is derived from an EMBL/GenBank/DDBJ whole genome shotgun (WGS) entry which is preliminary data.</text>
</comment>
<evidence type="ECO:0000256" key="2">
    <source>
        <dbReference type="ARBA" id="ARBA00022448"/>
    </source>
</evidence>
<keyword evidence="6 7" id="KW-0472">Membrane</keyword>
<keyword evidence="5 7" id="KW-1133">Transmembrane helix</keyword>
<keyword evidence="4 7" id="KW-0812">Transmembrane</keyword>
<dbReference type="Pfam" id="PF07690">
    <property type="entry name" value="MFS_1"/>
    <property type="match status" value="1"/>
</dbReference>
<feature type="transmembrane region" description="Helical" evidence="7">
    <location>
        <begin position="120"/>
        <end position="140"/>
    </location>
</feature>
<sequence>MARLEEKISMVYRTQLQLLSSRRFLPFFLTQFLGAFNDNVYKNALIVMIAFRLVESQANALINIAAGLFILPFFLFSASAGQLADKFDKSRLIRLIKLGEICIGALGVTALYSGNNVFCLAVLFLLGVQSAFFGPIKYAILPQHLKRSELVGGNALVEMGTFVGILTGTIVGGLLAGLTGQGEHGLFYLGLIIMGAATFGYLTSLGIPFAPAPAPDLRVNPNPFTQATNILRKTAKTPSIFYAIIGISWFWLLGAAYLTQIPSFTKNVLGGDESLVTLLLCTFTIGIALGSLLCSRMSNGHIELGLVPLGAAGLTITGIALFIAGDHFTVLQQASLSAFLSSDGAYSILSCLVLIGIFGGLYIVPLYAMMQDRSEPGIRAQIISVNNILNALFMVVSALLGIFFLNVLEITIPQFFLVIALMNAAVAIFVFAKVPEFAMRLLIWMLSHTIYRVKHEGLEQIPANGPALIVCNHVSYVDALLLAGAVRRPIRFIMYKPIYEIPVLHFIFRTGRAIPICSKLKDPEGYEKAFQDIEQGLKDGDLLCIFPEGQLTKDGVIQPFKAGIEKILARTPVPVIPMALRGLWGSFFSHKDGHAFTTWPRRFWSRVSVVAGNPIEPPEVKAQTLYDEVQGLLGEQR</sequence>
<evidence type="ECO:0000256" key="7">
    <source>
        <dbReference type="SAM" id="Phobius"/>
    </source>
</evidence>
<proteinExistence type="predicted"/>
<dbReference type="SMART" id="SM00563">
    <property type="entry name" value="PlsC"/>
    <property type="match status" value="1"/>
</dbReference>
<dbReference type="Proteomes" id="UP001569428">
    <property type="component" value="Unassembled WGS sequence"/>
</dbReference>
<dbReference type="CDD" id="cd07989">
    <property type="entry name" value="LPLAT_AGPAT-like"/>
    <property type="match status" value="1"/>
</dbReference>
<evidence type="ECO:0000313" key="10">
    <source>
        <dbReference type="Proteomes" id="UP001569428"/>
    </source>
</evidence>
<evidence type="ECO:0000313" key="9">
    <source>
        <dbReference type="EMBL" id="MFA0812417.1"/>
    </source>
</evidence>
<name>A0ABV4P348_9GAMM</name>
<dbReference type="CDD" id="cd06173">
    <property type="entry name" value="MFS_MefA_like"/>
    <property type="match status" value="1"/>
</dbReference>
<evidence type="ECO:0000256" key="4">
    <source>
        <dbReference type="ARBA" id="ARBA00022692"/>
    </source>
</evidence>
<comment type="subcellular location">
    <subcellularLocation>
        <location evidence="1">Cell membrane</location>
        <topology evidence="1">Multi-pass membrane protein</topology>
    </subcellularLocation>
</comment>
<keyword evidence="3" id="KW-1003">Cell membrane</keyword>
<dbReference type="InterPro" id="IPR020846">
    <property type="entry name" value="MFS_dom"/>
</dbReference>
<gene>
    <name evidence="9" type="ORF">ACCI49_16010</name>
</gene>
<evidence type="ECO:0000256" key="5">
    <source>
        <dbReference type="ARBA" id="ARBA00022989"/>
    </source>
</evidence>
<feature type="domain" description="Major facilitator superfamily (MFS) profile" evidence="8">
    <location>
        <begin position="23"/>
        <end position="438"/>
    </location>
</feature>
<feature type="transmembrane region" description="Helical" evidence="7">
    <location>
        <begin position="306"/>
        <end position="325"/>
    </location>
</feature>
<dbReference type="RefSeq" id="WP_371840086.1">
    <property type="nucleotide sequence ID" value="NZ_JBGMEK010000041.1"/>
</dbReference>
<feature type="transmembrane region" description="Helical" evidence="7">
    <location>
        <begin position="186"/>
        <end position="210"/>
    </location>
</feature>
<feature type="transmembrane region" description="Helical" evidence="7">
    <location>
        <begin position="60"/>
        <end position="83"/>
    </location>
</feature>
<feature type="transmembrane region" description="Helical" evidence="7">
    <location>
        <begin position="274"/>
        <end position="294"/>
    </location>
</feature>
<dbReference type="PROSITE" id="PS50850">
    <property type="entry name" value="MFS"/>
    <property type="match status" value="1"/>
</dbReference>
<feature type="transmembrane region" description="Helical" evidence="7">
    <location>
        <begin position="240"/>
        <end position="259"/>
    </location>
</feature>
<protein>
    <submittedName>
        <fullName evidence="9">MFS transporter</fullName>
    </submittedName>
</protein>
<dbReference type="InterPro" id="IPR011701">
    <property type="entry name" value="MFS"/>
</dbReference>
<keyword evidence="2" id="KW-0813">Transport</keyword>
<evidence type="ECO:0000256" key="1">
    <source>
        <dbReference type="ARBA" id="ARBA00004651"/>
    </source>
</evidence>
<dbReference type="InterPro" id="IPR036259">
    <property type="entry name" value="MFS_trans_sf"/>
</dbReference>
<feature type="transmembrane region" description="Helical" evidence="7">
    <location>
        <begin position="345"/>
        <end position="368"/>
    </location>
</feature>
<dbReference type="Pfam" id="PF01553">
    <property type="entry name" value="Acyltransferase"/>
    <property type="match status" value="1"/>
</dbReference>
<evidence type="ECO:0000259" key="8">
    <source>
        <dbReference type="PROSITE" id="PS50850"/>
    </source>
</evidence>
<evidence type="ECO:0000256" key="3">
    <source>
        <dbReference type="ARBA" id="ARBA00022475"/>
    </source>
</evidence>
<dbReference type="PANTHER" id="PTHR43266">
    <property type="entry name" value="MACROLIDE-EFFLUX PROTEIN"/>
    <property type="match status" value="1"/>
</dbReference>
<feature type="transmembrane region" description="Helical" evidence="7">
    <location>
        <begin position="388"/>
        <end position="408"/>
    </location>
</feature>
<feature type="transmembrane region" description="Helical" evidence="7">
    <location>
        <begin position="95"/>
        <end position="114"/>
    </location>
</feature>
<dbReference type="SUPFAM" id="SSF103473">
    <property type="entry name" value="MFS general substrate transporter"/>
    <property type="match status" value="1"/>
</dbReference>
<dbReference type="SUPFAM" id="SSF69593">
    <property type="entry name" value="Glycerol-3-phosphate (1)-acyltransferase"/>
    <property type="match status" value="1"/>
</dbReference>
<dbReference type="InterPro" id="IPR002123">
    <property type="entry name" value="Plipid/glycerol_acylTrfase"/>
</dbReference>
<evidence type="ECO:0000256" key="6">
    <source>
        <dbReference type="ARBA" id="ARBA00023136"/>
    </source>
</evidence>
<dbReference type="EMBL" id="JBGMEK010000041">
    <property type="protein sequence ID" value="MFA0812417.1"/>
    <property type="molecule type" value="Genomic_DNA"/>
</dbReference>
<feature type="transmembrane region" description="Helical" evidence="7">
    <location>
        <begin position="414"/>
        <end position="432"/>
    </location>
</feature>
<keyword evidence="10" id="KW-1185">Reference proteome</keyword>
<feature type="transmembrane region" description="Helical" evidence="7">
    <location>
        <begin position="161"/>
        <end position="180"/>
    </location>
</feature>
<reference evidence="9 10" key="1">
    <citation type="submission" date="2024-08" db="EMBL/GenBank/DDBJ databases">
        <authorList>
            <person name="Ishaq N."/>
        </authorList>
    </citation>
    <scope>NUCLEOTIDE SEQUENCE [LARGE SCALE GENOMIC DNA]</scope>
    <source>
        <strain evidence="9 10">DSM 18651</strain>
    </source>
</reference>
<accession>A0ABV4P348</accession>
<organism evidence="9 10">
    <name type="scientific">Microbulbifer epialgicus</name>
    <dbReference type="NCBI Taxonomy" id="393907"/>
    <lineage>
        <taxon>Bacteria</taxon>
        <taxon>Pseudomonadati</taxon>
        <taxon>Pseudomonadota</taxon>
        <taxon>Gammaproteobacteria</taxon>
        <taxon>Cellvibrionales</taxon>
        <taxon>Microbulbiferaceae</taxon>
        <taxon>Microbulbifer</taxon>
    </lineage>
</organism>